<evidence type="ECO:0000256" key="2">
    <source>
        <dbReference type="ARBA" id="ARBA00022630"/>
    </source>
</evidence>
<keyword evidence="3 7" id="KW-0288">FMN</keyword>
<dbReference type="PROSITE" id="PS51349">
    <property type="entry name" value="FMN_HYDROXY_ACID_DH_2"/>
    <property type="match status" value="1"/>
</dbReference>
<comment type="cofactor">
    <cofactor evidence="1">
        <name>FMN</name>
        <dbReference type="ChEBI" id="CHEBI:58210"/>
    </cofactor>
</comment>
<dbReference type="Pfam" id="PF01070">
    <property type="entry name" value="FMN_dh"/>
    <property type="match status" value="2"/>
</dbReference>
<dbReference type="InterPro" id="IPR012133">
    <property type="entry name" value="Alpha-hydoxy_acid_DH_FMN"/>
</dbReference>
<evidence type="ECO:0000256" key="4">
    <source>
        <dbReference type="ARBA" id="ARBA00023002"/>
    </source>
</evidence>
<evidence type="ECO:0000259" key="8">
    <source>
        <dbReference type="PROSITE" id="PS51349"/>
    </source>
</evidence>
<feature type="binding site" evidence="7">
    <location>
        <begin position="290"/>
        <end position="291"/>
    </location>
    <ligand>
        <name>FMN</name>
        <dbReference type="ChEBI" id="CHEBI:58210"/>
    </ligand>
</feature>
<keyword evidence="10" id="KW-1185">Reference proteome</keyword>
<feature type="binding site" evidence="7">
    <location>
        <position position="236"/>
    </location>
    <ligand>
        <name>FMN</name>
        <dbReference type="ChEBI" id="CHEBI:58210"/>
    </ligand>
</feature>
<dbReference type="EMBL" id="JAAGRQ010000174">
    <property type="protein sequence ID" value="NDY58959.1"/>
    <property type="molecule type" value="Genomic_DNA"/>
</dbReference>
<keyword evidence="4" id="KW-0560">Oxidoreductase</keyword>
<comment type="caution">
    <text evidence="9">The sequence shown here is derived from an EMBL/GenBank/DDBJ whole genome shotgun (WGS) entry which is preliminary data.</text>
</comment>
<keyword evidence="2 7" id="KW-0285">Flavoprotein</keyword>
<proteinExistence type="inferred from homology"/>
<dbReference type="PANTHER" id="PTHR10578:SF107">
    <property type="entry name" value="2-HYDROXYACID OXIDASE 1"/>
    <property type="match status" value="1"/>
</dbReference>
<feature type="domain" description="FMN hydroxy acid dehydrogenase" evidence="8">
    <location>
        <begin position="37"/>
        <end position="338"/>
    </location>
</feature>
<accession>A0A7K3NUN1</accession>
<evidence type="ECO:0000256" key="3">
    <source>
        <dbReference type="ARBA" id="ARBA00022643"/>
    </source>
</evidence>
<feature type="binding site" evidence="7">
    <location>
        <position position="212"/>
    </location>
    <ligand>
        <name>FMN</name>
        <dbReference type="ChEBI" id="CHEBI:58210"/>
    </ligand>
</feature>
<protein>
    <submittedName>
        <fullName evidence="9">Alpha-hydroxy-acid oxidizing protein</fullName>
    </submittedName>
</protein>
<evidence type="ECO:0000256" key="6">
    <source>
        <dbReference type="PIRSR" id="PIRSR000138-1"/>
    </source>
</evidence>
<evidence type="ECO:0000313" key="9">
    <source>
        <dbReference type="EMBL" id="NDY58959.1"/>
    </source>
</evidence>
<evidence type="ECO:0000256" key="5">
    <source>
        <dbReference type="ARBA" id="ARBA00024042"/>
    </source>
</evidence>
<dbReference type="RefSeq" id="WP_163304017.1">
    <property type="nucleotide sequence ID" value="NZ_JAAGRQ010000174.1"/>
</dbReference>
<feature type="active site" description="Proton acceptor" evidence="6">
    <location>
        <position position="236"/>
    </location>
</feature>
<feature type="binding site" evidence="7">
    <location>
        <position position="234"/>
    </location>
    <ligand>
        <name>FMN</name>
        <dbReference type="ChEBI" id="CHEBI:58210"/>
    </ligand>
</feature>
<dbReference type="Proteomes" id="UP000469724">
    <property type="component" value="Unassembled WGS sequence"/>
</dbReference>
<sequence>MDKKELRAAARERLKGYCRVCRRCDGRACAGEVPGMGGAGTGHGFTANIEALAAWRFNMRTIHHVTQPKTAVSLFGLDLSMPILGAPMTGSTYNFGAPMTEGDFIEAIVDGCLRAGTVGMSGDGADPTMFDSGLAALSRHGGRGGAIIKPREHGEVLARLSRAGAAHAAFVGMDIDGAGLVTMALKGQPVGPKTRNELAALISATQLPFLVKGVMTVEDALAAVDAGAAGIVVSNHGGRILDHTPGAAEVLPEIAAAVGGRAAILADGGVRTGADVLKLLALGAQAVLVGRPLIVGAVGGGAEGVALLLDAMRAELAAAMILTGTADASHVEPSILRR</sequence>
<evidence type="ECO:0000256" key="7">
    <source>
        <dbReference type="PIRSR" id="PIRSR000138-2"/>
    </source>
</evidence>
<organism evidence="9 10">
    <name type="scientific">Desulfolutivibrio sulfodismutans</name>
    <dbReference type="NCBI Taxonomy" id="63561"/>
    <lineage>
        <taxon>Bacteria</taxon>
        <taxon>Pseudomonadati</taxon>
        <taxon>Thermodesulfobacteriota</taxon>
        <taxon>Desulfovibrionia</taxon>
        <taxon>Desulfovibrionales</taxon>
        <taxon>Desulfovibrionaceae</taxon>
        <taxon>Desulfolutivibrio</taxon>
    </lineage>
</organism>
<dbReference type="SUPFAM" id="SSF51395">
    <property type="entry name" value="FMN-linked oxidoreductases"/>
    <property type="match status" value="1"/>
</dbReference>
<evidence type="ECO:0000313" key="10">
    <source>
        <dbReference type="Proteomes" id="UP000469724"/>
    </source>
</evidence>
<comment type="similarity">
    <text evidence="5">Belongs to the FMN-dependent alpha-hydroxy acid dehydrogenase family.</text>
</comment>
<feature type="binding site" evidence="7">
    <location>
        <position position="239"/>
    </location>
    <ligand>
        <name>glyoxylate</name>
        <dbReference type="ChEBI" id="CHEBI:36655"/>
    </ligand>
</feature>
<dbReference type="InterPro" id="IPR037396">
    <property type="entry name" value="FMN_HAD"/>
</dbReference>
<dbReference type="PANTHER" id="PTHR10578">
    <property type="entry name" value="S -2-HYDROXY-ACID OXIDASE-RELATED"/>
    <property type="match status" value="1"/>
</dbReference>
<dbReference type="AlphaFoldDB" id="A0A7K3NUN1"/>
<dbReference type="PIRSF" id="PIRSF000138">
    <property type="entry name" value="Al-hdrx_acd_dh"/>
    <property type="match status" value="1"/>
</dbReference>
<reference evidence="9 10" key="1">
    <citation type="submission" date="2020-02" db="EMBL/GenBank/DDBJ databases">
        <title>Comparative genomics of sulfur disproportionating microorganisms.</title>
        <authorList>
            <person name="Ward L.M."/>
            <person name="Bertran E."/>
            <person name="Johnston D.T."/>
        </authorList>
    </citation>
    <scope>NUCLEOTIDE SEQUENCE [LARGE SCALE GENOMIC DNA]</scope>
    <source>
        <strain evidence="9 10">DSM 3696</strain>
    </source>
</reference>
<gene>
    <name evidence="9" type="ORF">G3N56_19660</name>
</gene>
<dbReference type="InterPro" id="IPR000262">
    <property type="entry name" value="FMN-dep_DH"/>
</dbReference>
<dbReference type="InterPro" id="IPR013785">
    <property type="entry name" value="Aldolase_TIM"/>
</dbReference>
<dbReference type="GO" id="GO:0016491">
    <property type="term" value="F:oxidoreductase activity"/>
    <property type="evidence" value="ECO:0007669"/>
    <property type="project" value="UniProtKB-KW"/>
</dbReference>
<dbReference type="Gene3D" id="3.20.20.70">
    <property type="entry name" value="Aldolase class I"/>
    <property type="match status" value="1"/>
</dbReference>
<feature type="binding site" evidence="7">
    <location>
        <begin position="267"/>
        <end position="271"/>
    </location>
    <ligand>
        <name>FMN</name>
        <dbReference type="ChEBI" id="CHEBI:58210"/>
    </ligand>
</feature>
<dbReference type="GO" id="GO:0010181">
    <property type="term" value="F:FMN binding"/>
    <property type="evidence" value="ECO:0007669"/>
    <property type="project" value="InterPro"/>
</dbReference>
<name>A0A7K3NUN1_9BACT</name>
<evidence type="ECO:0000256" key="1">
    <source>
        <dbReference type="ARBA" id="ARBA00001917"/>
    </source>
</evidence>